<evidence type="ECO:0000313" key="10">
    <source>
        <dbReference type="Proteomes" id="UP000244248"/>
    </source>
</evidence>
<dbReference type="Gene3D" id="1.20.140.10">
    <property type="entry name" value="Butyryl-CoA Dehydrogenase, subunit A, domain 3"/>
    <property type="match status" value="1"/>
</dbReference>
<evidence type="ECO:0000256" key="1">
    <source>
        <dbReference type="ARBA" id="ARBA00001974"/>
    </source>
</evidence>
<sequence length="431" mass="45250">MGFGLRLLNRFAGAPVVDKLGLRKSSEKAIYQASKLGFRTATAAARSFSAAQKLVRPARLAKNTSSGLFDLTPSEEQLMLRDAAQSFALERLRPAAAAADTACAAPADLLKESADLGIALIGISEELGGAGSERSAMTNVLVAEAMAQGDMGLAVACLAPAAVSTALSLWGNEQQQAAYLPAFTGDNSPVAALAIQEARPLFDPFLLQTQAKRVGDSFVLQGVKSLVPRAAEAELFIIAAQLEGSGPALFIVESSTPGISIEAEPAMGLRAASTARVVLKDVKIPATALMGEGSAEVYAECIQLSRIAWCALATGTAQAVLDYVIPYVNERVAFGEPISHRQSVAFSIANIGIELDGMRLLTWQAASRAERGEAFDVPAALARRLCADKGVVIGSDGVQLLGGHGFIKEHPVERWYRDLRAAGMMEGVVLV</sequence>
<evidence type="ECO:0000256" key="5">
    <source>
        <dbReference type="RuleBase" id="RU362125"/>
    </source>
</evidence>
<dbReference type="Pfam" id="PF02771">
    <property type="entry name" value="Acyl-CoA_dh_N"/>
    <property type="match status" value="1"/>
</dbReference>
<protein>
    <submittedName>
        <fullName evidence="9">Butyryl-CoA dehydrogenase</fullName>
    </submittedName>
</protein>
<keyword evidence="4 5" id="KW-0274">FAD</keyword>
<gene>
    <name evidence="9" type="ORF">CJD38_11745</name>
</gene>
<dbReference type="OrthoDB" id="142556at2"/>
<dbReference type="InterPro" id="IPR037069">
    <property type="entry name" value="AcylCoA_DH/ox_N_sf"/>
</dbReference>
<dbReference type="AlphaFoldDB" id="A0A2T5MEF9"/>
<evidence type="ECO:0000256" key="2">
    <source>
        <dbReference type="ARBA" id="ARBA00009347"/>
    </source>
</evidence>
<dbReference type="InterPro" id="IPR013786">
    <property type="entry name" value="AcylCoA_DH/ox_N"/>
</dbReference>
<evidence type="ECO:0000259" key="8">
    <source>
        <dbReference type="Pfam" id="PF02771"/>
    </source>
</evidence>
<dbReference type="Pfam" id="PF00441">
    <property type="entry name" value="Acyl-CoA_dh_1"/>
    <property type="match status" value="1"/>
</dbReference>
<dbReference type="GO" id="GO:0050660">
    <property type="term" value="F:flavin adenine dinucleotide binding"/>
    <property type="evidence" value="ECO:0007669"/>
    <property type="project" value="InterPro"/>
</dbReference>
<dbReference type="SUPFAM" id="SSF56645">
    <property type="entry name" value="Acyl-CoA dehydrogenase NM domain-like"/>
    <property type="match status" value="1"/>
</dbReference>
<dbReference type="InterPro" id="IPR009075">
    <property type="entry name" value="AcylCo_DH/oxidase_C"/>
</dbReference>
<proteinExistence type="inferred from homology"/>
<feature type="domain" description="Acyl-CoA dehydrogenase/oxidase N-terminal" evidence="8">
    <location>
        <begin position="74"/>
        <end position="183"/>
    </location>
</feature>
<name>A0A2T5MEF9_9GAMM</name>
<comment type="caution">
    <text evidence="9">The sequence shown here is derived from an EMBL/GenBank/DDBJ whole genome shotgun (WGS) entry which is preliminary data.</text>
</comment>
<feature type="domain" description="Acyl-CoA oxidase/dehydrogenase middle" evidence="7">
    <location>
        <begin position="202"/>
        <end position="282"/>
    </location>
</feature>
<keyword evidence="10" id="KW-1185">Reference proteome</keyword>
<dbReference type="InterPro" id="IPR009100">
    <property type="entry name" value="AcylCoA_DH/oxidase_NM_dom_sf"/>
</dbReference>
<dbReference type="PANTHER" id="PTHR43884:SF12">
    <property type="entry name" value="ISOVALERYL-COA DEHYDROGENASE, MITOCHONDRIAL-RELATED"/>
    <property type="match status" value="1"/>
</dbReference>
<dbReference type="Gene3D" id="1.10.540.10">
    <property type="entry name" value="Acyl-CoA dehydrogenase/oxidase, N-terminal domain"/>
    <property type="match status" value="1"/>
</dbReference>
<dbReference type="EMBL" id="QANS01000004">
    <property type="protein sequence ID" value="PTU30971.1"/>
    <property type="molecule type" value="Genomic_DNA"/>
</dbReference>
<evidence type="ECO:0000256" key="4">
    <source>
        <dbReference type="ARBA" id="ARBA00022827"/>
    </source>
</evidence>
<evidence type="ECO:0000259" key="7">
    <source>
        <dbReference type="Pfam" id="PF02770"/>
    </source>
</evidence>
<dbReference type="InterPro" id="IPR036250">
    <property type="entry name" value="AcylCo_DH-like_C"/>
</dbReference>
<keyword evidence="3 5" id="KW-0285">Flavoprotein</keyword>
<dbReference type="PANTHER" id="PTHR43884">
    <property type="entry name" value="ACYL-COA DEHYDROGENASE"/>
    <property type="match status" value="1"/>
</dbReference>
<feature type="domain" description="Acyl-CoA dehydrogenase/oxidase C-terminal" evidence="6">
    <location>
        <begin position="297"/>
        <end position="427"/>
    </location>
</feature>
<dbReference type="Gene3D" id="2.40.110.10">
    <property type="entry name" value="Butyryl-CoA Dehydrogenase, subunit A, domain 2"/>
    <property type="match status" value="1"/>
</dbReference>
<dbReference type="InterPro" id="IPR006091">
    <property type="entry name" value="Acyl-CoA_Oxase/DH_mid-dom"/>
</dbReference>
<organism evidence="9 10">
    <name type="scientific">Stenotrophobium rhamnosiphilum</name>
    <dbReference type="NCBI Taxonomy" id="2029166"/>
    <lineage>
        <taxon>Bacteria</taxon>
        <taxon>Pseudomonadati</taxon>
        <taxon>Pseudomonadota</taxon>
        <taxon>Gammaproteobacteria</taxon>
        <taxon>Nevskiales</taxon>
        <taxon>Nevskiaceae</taxon>
        <taxon>Stenotrophobium</taxon>
    </lineage>
</organism>
<accession>A0A2T5MEF9</accession>
<evidence type="ECO:0000256" key="3">
    <source>
        <dbReference type="ARBA" id="ARBA00022630"/>
    </source>
</evidence>
<dbReference type="PROSITE" id="PS00073">
    <property type="entry name" value="ACYL_COA_DH_2"/>
    <property type="match status" value="1"/>
</dbReference>
<evidence type="ECO:0000259" key="6">
    <source>
        <dbReference type="Pfam" id="PF00441"/>
    </source>
</evidence>
<dbReference type="InterPro" id="IPR046373">
    <property type="entry name" value="Acyl-CoA_Oxase/DH_mid-dom_sf"/>
</dbReference>
<evidence type="ECO:0000313" key="9">
    <source>
        <dbReference type="EMBL" id="PTU30971.1"/>
    </source>
</evidence>
<comment type="similarity">
    <text evidence="2 5">Belongs to the acyl-CoA dehydrogenase family.</text>
</comment>
<dbReference type="SUPFAM" id="SSF47203">
    <property type="entry name" value="Acyl-CoA dehydrogenase C-terminal domain-like"/>
    <property type="match status" value="1"/>
</dbReference>
<keyword evidence="5" id="KW-0560">Oxidoreductase</keyword>
<reference evidence="9 10" key="1">
    <citation type="submission" date="2018-04" db="EMBL/GenBank/DDBJ databases">
        <title>Novel species isolated from glacier.</title>
        <authorList>
            <person name="Liu Q."/>
            <person name="Xin Y.-H."/>
        </authorList>
    </citation>
    <scope>NUCLEOTIDE SEQUENCE [LARGE SCALE GENOMIC DNA]</scope>
    <source>
        <strain evidence="9 10">GT1R17</strain>
    </source>
</reference>
<comment type="cofactor">
    <cofactor evidence="1 5">
        <name>FAD</name>
        <dbReference type="ChEBI" id="CHEBI:57692"/>
    </cofactor>
</comment>
<dbReference type="Pfam" id="PF02770">
    <property type="entry name" value="Acyl-CoA_dh_M"/>
    <property type="match status" value="1"/>
</dbReference>
<dbReference type="Proteomes" id="UP000244248">
    <property type="component" value="Unassembled WGS sequence"/>
</dbReference>
<dbReference type="GO" id="GO:0003995">
    <property type="term" value="F:acyl-CoA dehydrogenase activity"/>
    <property type="evidence" value="ECO:0007669"/>
    <property type="project" value="InterPro"/>
</dbReference>
<dbReference type="InterPro" id="IPR006089">
    <property type="entry name" value="Acyl-CoA_DH_CS"/>
</dbReference>